<accession>A0A0C9RA93</accession>
<dbReference type="CDD" id="cd02440">
    <property type="entry name" value="AdoMet_MTases"/>
    <property type="match status" value="1"/>
</dbReference>
<feature type="domain" description="Methyltransferase type 12" evidence="1">
    <location>
        <begin position="37"/>
        <end position="135"/>
    </location>
</feature>
<dbReference type="EMBL" id="GBYB01009973">
    <property type="protein sequence ID" value="JAG79740.1"/>
    <property type="molecule type" value="Transcribed_RNA"/>
</dbReference>
<dbReference type="PANTHER" id="PTHR43861">
    <property type="entry name" value="TRANS-ACONITATE 2-METHYLTRANSFERASE-RELATED"/>
    <property type="match status" value="1"/>
</dbReference>
<dbReference type="InterPro" id="IPR013217">
    <property type="entry name" value="Methyltransf_12"/>
</dbReference>
<gene>
    <name evidence="3" type="primary">bioC_6</name>
    <name evidence="2" type="synonym">bioC_5</name>
    <name evidence="3" type="ORF">g.39459</name>
    <name evidence="2" type="ORF">g.39461</name>
</gene>
<dbReference type="AlphaFoldDB" id="A0A0C9RA93"/>
<dbReference type="PANTHER" id="PTHR43861:SF1">
    <property type="entry name" value="TRANS-ACONITATE 2-METHYLTRANSFERASE"/>
    <property type="match status" value="1"/>
</dbReference>
<evidence type="ECO:0000313" key="2">
    <source>
        <dbReference type="EMBL" id="JAG79740.1"/>
    </source>
</evidence>
<name>A0A0C9RA93_9HYME</name>
<evidence type="ECO:0000259" key="1">
    <source>
        <dbReference type="Pfam" id="PF08242"/>
    </source>
</evidence>
<sequence length="195" mass="22525">MNQPKAYAESNALQYRHVLDLIEEFAEEFNKMKGRIIDIGCGPGNVTKDILLPNVDKNAIIVGADICPAMVEYGEQHHRVKDRLSYLQLDIQAPELPEELVEQFDNAVSFYALNWCKNMKLTMENIYKLLRQGGKAIILMISHHMIFDIYLEQEKDPQFSAYMQDSINWAPPYHGYSNAEEMLRKDLNAVPFKIE</sequence>
<reference evidence="3" key="1">
    <citation type="submission" date="2015-01" db="EMBL/GenBank/DDBJ databases">
        <title>Transcriptome Assembly of Fopius arisanus.</title>
        <authorList>
            <person name="Geib S."/>
        </authorList>
    </citation>
    <scope>NUCLEOTIDE SEQUENCE</scope>
</reference>
<dbReference type="Pfam" id="PF08242">
    <property type="entry name" value="Methyltransf_12"/>
    <property type="match status" value="1"/>
</dbReference>
<dbReference type="EMBL" id="GBYB01009977">
    <property type="protein sequence ID" value="JAG79744.1"/>
    <property type="molecule type" value="Transcribed_RNA"/>
</dbReference>
<evidence type="ECO:0000313" key="3">
    <source>
        <dbReference type="EMBL" id="JAG79744.1"/>
    </source>
</evidence>
<dbReference type="Gene3D" id="3.40.50.150">
    <property type="entry name" value="Vaccinia Virus protein VP39"/>
    <property type="match status" value="1"/>
</dbReference>
<protein>
    <submittedName>
        <fullName evidence="2">BioC_5 protein</fullName>
    </submittedName>
    <submittedName>
        <fullName evidence="3">BioC_6 protein</fullName>
    </submittedName>
</protein>
<organism evidence="3">
    <name type="scientific">Fopius arisanus</name>
    <dbReference type="NCBI Taxonomy" id="64838"/>
    <lineage>
        <taxon>Eukaryota</taxon>
        <taxon>Metazoa</taxon>
        <taxon>Ecdysozoa</taxon>
        <taxon>Arthropoda</taxon>
        <taxon>Hexapoda</taxon>
        <taxon>Insecta</taxon>
        <taxon>Pterygota</taxon>
        <taxon>Neoptera</taxon>
        <taxon>Endopterygota</taxon>
        <taxon>Hymenoptera</taxon>
        <taxon>Apocrita</taxon>
        <taxon>Ichneumonoidea</taxon>
        <taxon>Braconidae</taxon>
        <taxon>Opiinae</taxon>
        <taxon>Fopius</taxon>
    </lineage>
</organism>
<dbReference type="SUPFAM" id="SSF53335">
    <property type="entry name" value="S-adenosyl-L-methionine-dependent methyltransferases"/>
    <property type="match status" value="1"/>
</dbReference>
<dbReference type="InterPro" id="IPR029063">
    <property type="entry name" value="SAM-dependent_MTases_sf"/>
</dbReference>
<proteinExistence type="predicted"/>